<comment type="caution">
    <text evidence="2">The sequence shown here is derived from an EMBL/GenBank/DDBJ whole genome shotgun (WGS) entry which is preliminary data.</text>
</comment>
<evidence type="ECO:0000259" key="1">
    <source>
        <dbReference type="Pfam" id="PF02129"/>
    </source>
</evidence>
<dbReference type="InterPro" id="IPR029058">
    <property type="entry name" value="AB_hydrolase_fold"/>
</dbReference>
<protein>
    <recommendedName>
        <fullName evidence="1">Xaa-Pro dipeptidyl-peptidase-like domain-containing protein</fullName>
    </recommendedName>
</protein>
<dbReference type="EMBL" id="BARS01059288">
    <property type="protein sequence ID" value="GAG43998.1"/>
    <property type="molecule type" value="Genomic_DNA"/>
</dbReference>
<feature type="non-terminal residue" evidence="2">
    <location>
        <position position="55"/>
    </location>
</feature>
<organism evidence="2">
    <name type="scientific">marine sediment metagenome</name>
    <dbReference type="NCBI Taxonomy" id="412755"/>
    <lineage>
        <taxon>unclassified sequences</taxon>
        <taxon>metagenomes</taxon>
        <taxon>ecological metagenomes</taxon>
    </lineage>
</organism>
<sequence length="55" mass="6108">GKVGMFGLSWGAFNSIQMAMRNPPALKAIVAIMGTDDLFRDDVHFMDGMMHIDSY</sequence>
<dbReference type="InterPro" id="IPR000383">
    <property type="entry name" value="Xaa-Pro-like_dom"/>
</dbReference>
<reference evidence="2" key="1">
    <citation type="journal article" date="2014" name="Front. Microbiol.">
        <title>High frequency of phylogenetically diverse reductive dehalogenase-homologous genes in deep subseafloor sedimentary metagenomes.</title>
        <authorList>
            <person name="Kawai M."/>
            <person name="Futagami T."/>
            <person name="Toyoda A."/>
            <person name="Takaki Y."/>
            <person name="Nishi S."/>
            <person name="Hori S."/>
            <person name="Arai W."/>
            <person name="Tsubouchi T."/>
            <person name="Morono Y."/>
            <person name="Uchiyama I."/>
            <person name="Ito T."/>
            <person name="Fujiyama A."/>
            <person name="Inagaki F."/>
            <person name="Takami H."/>
        </authorList>
    </citation>
    <scope>NUCLEOTIDE SEQUENCE</scope>
    <source>
        <strain evidence="2">Expedition CK06-06</strain>
    </source>
</reference>
<dbReference type="AlphaFoldDB" id="X0Y5Q4"/>
<proteinExistence type="predicted"/>
<dbReference type="SUPFAM" id="SSF53474">
    <property type="entry name" value="alpha/beta-Hydrolases"/>
    <property type="match status" value="1"/>
</dbReference>
<dbReference type="Gene3D" id="3.40.50.1820">
    <property type="entry name" value="alpha/beta hydrolase"/>
    <property type="match status" value="1"/>
</dbReference>
<accession>X0Y5Q4</accession>
<dbReference type="GO" id="GO:0016787">
    <property type="term" value="F:hydrolase activity"/>
    <property type="evidence" value="ECO:0007669"/>
    <property type="project" value="InterPro"/>
</dbReference>
<gene>
    <name evidence="2" type="ORF">S01H1_85974</name>
</gene>
<dbReference type="Pfam" id="PF02129">
    <property type="entry name" value="Peptidase_S15"/>
    <property type="match status" value="1"/>
</dbReference>
<name>X0Y5Q4_9ZZZZ</name>
<evidence type="ECO:0000313" key="2">
    <source>
        <dbReference type="EMBL" id="GAG43998.1"/>
    </source>
</evidence>
<feature type="non-terminal residue" evidence="2">
    <location>
        <position position="1"/>
    </location>
</feature>
<feature type="domain" description="Xaa-Pro dipeptidyl-peptidase-like" evidence="1">
    <location>
        <begin position="1"/>
        <end position="52"/>
    </location>
</feature>